<feature type="transmembrane region" description="Helical" evidence="7">
    <location>
        <begin position="73"/>
        <end position="99"/>
    </location>
</feature>
<sequence>MLISEALLPDLSAAAIAFTIITYVILDGTDLGVGILFATRHDPDEKQVMVNSILPIWDGNETWLVLGGGGLLALFPVVYSVLFSALYIPVIAMLLALIVRAVALEFRADASACMKRWLDISLVTGSLIATFCQGVIMGSVVQGIDQQGGKFAGDGWEWLGAFPLMCGVVLVIGYALLGSCWLYWRTEGALQAVARRQARMFGWLALTGIAIIVVWTGLLAPSYREHLLQSNLSLALLFIQCALLVGFYRAFSSRFHFLPLFAVLGWFGMAFVAAIIALYPLILPPSLAISQASAPASSQGFMLVGFAVLVPVTLAYNTWGFWVFRGKVKADSLRG</sequence>
<feature type="transmembrane region" description="Helical" evidence="7">
    <location>
        <begin position="200"/>
        <end position="220"/>
    </location>
</feature>
<evidence type="ECO:0000313" key="8">
    <source>
        <dbReference type="EMBL" id="MBA1377216.1"/>
    </source>
</evidence>
<dbReference type="PANTHER" id="PTHR43141:SF4">
    <property type="entry name" value="CYTOCHROME BD2 SUBUNIT II"/>
    <property type="match status" value="1"/>
</dbReference>
<proteinExistence type="inferred from homology"/>
<dbReference type="AlphaFoldDB" id="A0A7V8RIN0"/>
<dbReference type="PANTHER" id="PTHR43141">
    <property type="entry name" value="CYTOCHROME BD2 SUBUNIT II"/>
    <property type="match status" value="1"/>
</dbReference>
<feature type="transmembrane region" description="Helical" evidence="7">
    <location>
        <begin position="120"/>
        <end position="141"/>
    </location>
</feature>
<feature type="transmembrane region" description="Helical" evidence="7">
    <location>
        <begin position="7"/>
        <end position="26"/>
    </location>
</feature>
<dbReference type="GO" id="GO:0005886">
    <property type="term" value="C:plasma membrane"/>
    <property type="evidence" value="ECO:0007669"/>
    <property type="project" value="UniProtKB-SubCell"/>
</dbReference>
<dbReference type="GO" id="GO:0070069">
    <property type="term" value="C:cytochrome complex"/>
    <property type="evidence" value="ECO:0007669"/>
    <property type="project" value="TreeGrafter"/>
</dbReference>
<evidence type="ECO:0000256" key="2">
    <source>
        <dbReference type="ARBA" id="ARBA00007543"/>
    </source>
</evidence>
<feature type="transmembrane region" description="Helical" evidence="7">
    <location>
        <begin position="258"/>
        <end position="282"/>
    </location>
</feature>
<dbReference type="GO" id="GO:0019646">
    <property type="term" value="P:aerobic electron transport chain"/>
    <property type="evidence" value="ECO:0007669"/>
    <property type="project" value="TreeGrafter"/>
</dbReference>
<comment type="similarity">
    <text evidence="2">Belongs to the cytochrome ubiquinol oxidase subunit 2 family.</text>
</comment>
<dbReference type="InterPro" id="IPR003317">
    <property type="entry name" value="Cyt-d_oxidase_su2"/>
</dbReference>
<comment type="caution">
    <text evidence="8">The sequence shown here is derived from an EMBL/GenBank/DDBJ whole genome shotgun (WGS) entry which is preliminary data.</text>
</comment>
<keyword evidence="3" id="KW-1003">Cell membrane</keyword>
<name>A0A7V8RIN0_9PSED</name>
<evidence type="ECO:0000256" key="4">
    <source>
        <dbReference type="ARBA" id="ARBA00022692"/>
    </source>
</evidence>
<feature type="transmembrane region" description="Helical" evidence="7">
    <location>
        <begin position="161"/>
        <end position="184"/>
    </location>
</feature>
<organism evidence="8 9">
    <name type="scientific">Pseudomonas brassicacearum subsp. neoaurantiaca</name>
    <dbReference type="NCBI Taxonomy" id="494916"/>
    <lineage>
        <taxon>Bacteria</taxon>
        <taxon>Pseudomonadati</taxon>
        <taxon>Pseudomonadota</taxon>
        <taxon>Gammaproteobacteria</taxon>
        <taxon>Pseudomonadales</taxon>
        <taxon>Pseudomonadaceae</taxon>
        <taxon>Pseudomonas</taxon>
    </lineage>
</organism>
<gene>
    <name evidence="8" type="primary">cydB</name>
    <name evidence="8" type="ORF">FHK92_05200</name>
</gene>
<comment type="subcellular location">
    <subcellularLocation>
        <location evidence="1">Cell membrane</location>
        <topology evidence="1">Multi-pass membrane protein</topology>
    </subcellularLocation>
</comment>
<feature type="transmembrane region" description="Helical" evidence="7">
    <location>
        <begin position="302"/>
        <end position="324"/>
    </location>
</feature>
<keyword evidence="6 7" id="KW-0472">Membrane</keyword>
<evidence type="ECO:0000256" key="3">
    <source>
        <dbReference type="ARBA" id="ARBA00022475"/>
    </source>
</evidence>
<dbReference type="NCBIfam" id="TIGR00203">
    <property type="entry name" value="cydB"/>
    <property type="match status" value="1"/>
</dbReference>
<keyword evidence="4 7" id="KW-0812">Transmembrane</keyword>
<accession>A0A7V8RIN0</accession>
<evidence type="ECO:0000256" key="1">
    <source>
        <dbReference type="ARBA" id="ARBA00004651"/>
    </source>
</evidence>
<evidence type="ECO:0000256" key="5">
    <source>
        <dbReference type="ARBA" id="ARBA00022989"/>
    </source>
</evidence>
<feature type="transmembrane region" description="Helical" evidence="7">
    <location>
        <begin position="232"/>
        <end position="251"/>
    </location>
</feature>
<dbReference type="Proteomes" id="UP000572407">
    <property type="component" value="Unassembled WGS sequence"/>
</dbReference>
<dbReference type="Pfam" id="PF02322">
    <property type="entry name" value="Cyt_bd_oxida_II"/>
    <property type="match status" value="1"/>
</dbReference>
<dbReference type="GO" id="GO:0016682">
    <property type="term" value="F:oxidoreductase activity, acting on diphenols and related substances as donors, oxygen as acceptor"/>
    <property type="evidence" value="ECO:0007669"/>
    <property type="project" value="TreeGrafter"/>
</dbReference>
<dbReference type="RefSeq" id="WP_181287093.1">
    <property type="nucleotide sequence ID" value="NZ_VDLV01000006.1"/>
</dbReference>
<evidence type="ECO:0000256" key="7">
    <source>
        <dbReference type="SAM" id="Phobius"/>
    </source>
</evidence>
<dbReference type="EMBL" id="VDLV01000006">
    <property type="protein sequence ID" value="MBA1377216.1"/>
    <property type="molecule type" value="Genomic_DNA"/>
</dbReference>
<evidence type="ECO:0000256" key="6">
    <source>
        <dbReference type="ARBA" id="ARBA00023136"/>
    </source>
</evidence>
<dbReference type="GO" id="GO:0009055">
    <property type="term" value="F:electron transfer activity"/>
    <property type="evidence" value="ECO:0007669"/>
    <property type="project" value="TreeGrafter"/>
</dbReference>
<evidence type="ECO:0000313" key="9">
    <source>
        <dbReference type="Proteomes" id="UP000572407"/>
    </source>
</evidence>
<keyword evidence="5 7" id="KW-1133">Transmembrane helix</keyword>
<protein>
    <submittedName>
        <fullName evidence="8">Cytochrome d ubiquinol oxidase subunit II</fullName>
    </submittedName>
</protein>
<reference evidence="8 9" key="1">
    <citation type="submission" date="2019-06" db="EMBL/GenBank/DDBJ databases">
        <title>Analysis of the biodiversity of Brassica napus bacterial endophytes for the selection of potential efficient biofertilizers for rapeseed crops.</title>
        <authorList>
            <person name="Jimenez-Gomez A."/>
            <person name="Saati-Santamaria Z."/>
            <person name="Menendez E."/>
            <person name="Rivas R."/>
            <person name="Mateos P.F."/>
            <person name="Velazquez E."/>
            <person name="Garcia-Fraile P."/>
        </authorList>
    </citation>
    <scope>NUCLEOTIDE SEQUENCE [LARGE SCALE GENOMIC DNA]</scope>
    <source>
        <strain evidence="8 9">CDVBN10</strain>
    </source>
</reference>